<gene>
    <name evidence="1" type="ORF">NE663_05085</name>
</gene>
<dbReference type="EMBL" id="JANGCH010000005">
    <property type="protein sequence ID" value="MCQ5121634.1"/>
    <property type="molecule type" value="Genomic_DNA"/>
</dbReference>
<evidence type="ECO:0000313" key="1">
    <source>
        <dbReference type="EMBL" id="MCQ5121634.1"/>
    </source>
</evidence>
<proteinExistence type="predicted"/>
<evidence type="ECO:0000313" key="2">
    <source>
        <dbReference type="Proteomes" id="UP001524435"/>
    </source>
</evidence>
<dbReference type="Proteomes" id="UP001524435">
    <property type="component" value="Unassembled WGS sequence"/>
</dbReference>
<dbReference type="RefSeq" id="WP_178200791.1">
    <property type="nucleotide sequence ID" value="NZ_CALVCM010000002.1"/>
</dbReference>
<comment type="caution">
    <text evidence="1">The sequence shown here is derived from an EMBL/GenBank/DDBJ whole genome shotgun (WGS) entry which is preliminary data.</text>
</comment>
<sequence length="162" mass="18950">MKLLKITIPEPVYKYKNGSKVFALYFGFGNEELLRRDYAATLKQRIAKIIADSFVTEQAVFLPYHDLYCVIFRSNIDKRQLFRLCETLLGEVDTYTEGKLKIFYHFTKCVIVEEGKAPGPFHFAFTGEELCDAYASLPNTFLEHKERRNMHYLADLSDVKWQ</sequence>
<keyword evidence="2" id="KW-1185">Reference proteome</keyword>
<accession>A0ABT1SKA4</accession>
<organism evidence="1 2">
    <name type="scientific">Massilicoli timonensis</name>
    <dbReference type="NCBI Taxonomy" id="2015901"/>
    <lineage>
        <taxon>Bacteria</taxon>
        <taxon>Bacillati</taxon>
        <taxon>Bacillota</taxon>
        <taxon>Erysipelotrichia</taxon>
        <taxon>Erysipelotrichales</taxon>
        <taxon>Erysipelotrichaceae</taxon>
        <taxon>Massilicoli</taxon>
    </lineage>
</organism>
<reference evidence="1 2" key="1">
    <citation type="submission" date="2022-06" db="EMBL/GenBank/DDBJ databases">
        <title>Isolation of gut microbiota from human fecal samples.</title>
        <authorList>
            <person name="Pamer E.G."/>
            <person name="Barat B."/>
            <person name="Waligurski E."/>
            <person name="Medina S."/>
            <person name="Paddock L."/>
            <person name="Mostad J."/>
        </authorList>
    </citation>
    <scope>NUCLEOTIDE SEQUENCE [LARGE SCALE GENOMIC DNA]</scope>
    <source>
        <strain evidence="1 2">DFI.6.1</strain>
    </source>
</reference>
<name>A0ABT1SKA4_9FIRM</name>
<protein>
    <submittedName>
        <fullName evidence="1">Uncharacterized protein</fullName>
    </submittedName>
</protein>